<name>A0AAD5R822_PARTN</name>
<organism evidence="1 3">
    <name type="scientific">Parelaphostrongylus tenuis</name>
    <name type="common">Meningeal worm</name>
    <dbReference type="NCBI Taxonomy" id="148309"/>
    <lineage>
        <taxon>Eukaryota</taxon>
        <taxon>Metazoa</taxon>
        <taxon>Ecdysozoa</taxon>
        <taxon>Nematoda</taxon>
        <taxon>Chromadorea</taxon>
        <taxon>Rhabditida</taxon>
        <taxon>Rhabditina</taxon>
        <taxon>Rhabditomorpha</taxon>
        <taxon>Strongyloidea</taxon>
        <taxon>Metastrongylidae</taxon>
        <taxon>Parelaphostrongylus</taxon>
    </lineage>
</organism>
<proteinExistence type="predicted"/>
<reference evidence="1" key="1">
    <citation type="submission" date="2021-06" db="EMBL/GenBank/DDBJ databases">
        <title>Parelaphostrongylus tenuis whole genome reference sequence.</title>
        <authorList>
            <person name="Garwood T.J."/>
            <person name="Larsen P.A."/>
            <person name="Fountain-Jones N.M."/>
            <person name="Garbe J.R."/>
            <person name="Macchietto M.G."/>
            <person name="Kania S.A."/>
            <person name="Gerhold R.W."/>
            <person name="Richards J.E."/>
            <person name="Wolf T.M."/>
        </authorList>
    </citation>
    <scope>NUCLEOTIDE SEQUENCE</scope>
    <source>
        <strain evidence="1">MNPRO001-30</strain>
        <tissue evidence="1">Meninges</tissue>
    </source>
</reference>
<dbReference type="Proteomes" id="UP001196413">
    <property type="component" value="Unassembled WGS sequence"/>
</dbReference>
<dbReference type="EMBL" id="JAHQIW010007440">
    <property type="protein sequence ID" value="KAJ1374296.1"/>
    <property type="molecule type" value="Genomic_DNA"/>
</dbReference>
<dbReference type="EMBL" id="JAHQIW010006982">
    <property type="protein sequence ID" value="KAJ1371427.1"/>
    <property type="molecule type" value="Genomic_DNA"/>
</dbReference>
<comment type="caution">
    <text evidence="1">The sequence shown here is derived from an EMBL/GenBank/DDBJ whole genome shotgun (WGS) entry which is preliminary data.</text>
</comment>
<accession>A0AAD5R822</accession>
<evidence type="ECO:0000313" key="3">
    <source>
        <dbReference type="Proteomes" id="UP001196413"/>
    </source>
</evidence>
<evidence type="ECO:0000313" key="1">
    <source>
        <dbReference type="EMBL" id="KAJ1371427.1"/>
    </source>
</evidence>
<keyword evidence="3" id="KW-1185">Reference proteome</keyword>
<protein>
    <submittedName>
        <fullName evidence="1">Uncharacterized protein</fullName>
    </submittedName>
</protein>
<gene>
    <name evidence="1" type="ORF">KIN20_033379</name>
    <name evidence="2" type="ORF">KIN20_036955</name>
</gene>
<sequence length="84" mass="9436">MTQNKVLYRTRKKKASILVFNLTSLHALQDIIHDTACPVPSCYDGKPKSNIGFVSVNHGKRHSVKIVRIFDSQHHEFCLGFGGV</sequence>
<evidence type="ECO:0000313" key="2">
    <source>
        <dbReference type="EMBL" id="KAJ1374296.1"/>
    </source>
</evidence>
<dbReference type="AlphaFoldDB" id="A0AAD5R822"/>